<dbReference type="PIRSF" id="PIRSF000729">
    <property type="entry name" value="GK"/>
    <property type="match status" value="1"/>
</dbReference>
<dbReference type="InterPro" id="IPR019797">
    <property type="entry name" value="Glutamate_5-kinase_CS"/>
</dbReference>
<keyword evidence="5 8" id="KW-0547">Nucleotide-binding</keyword>
<evidence type="ECO:0000256" key="4">
    <source>
        <dbReference type="ARBA" id="ARBA00022679"/>
    </source>
</evidence>
<dbReference type="CDD" id="cd04242">
    <property type="entry name" value="AAK_G5K_ProB"/>
    <property type="match status" value="1"/>
</dbReference>
<organism evidence="11 12">
    <name type="scientific">Ruminococcus albus</name>
    <dbReference type="NCBI Taxonomy" id="1264"/>
    <lineage>
        <taxon>Bacteria</taxon>
        <taxon>Bacillati</taxon>
        <taxon>Bacillota</taxon>
        <taxon>Clostridia</taxon>
        <taxon>Eubacteriales</taxon>
        <taxon>Oscillospiraceae</taxon>
        <taxon>Ruminococcus</taxon>
    </lineage>
</organism>
<dbReference type="Proteomes" id="UP000182192">
    <property type="component" value="Unassembled WGS sequence"/>
</dbReference>
<dbReference type="OrthoDB" id="9804434at2"/>
<name>A0A1I1LJZ4_RUMAL</name>
<evidence type="ECO:0000256" key="6">
    <source>
        <dbReference type="ARBA" id="ARBA00022777"/>
    </source>
</evidence>
<dbReference type="HAMAP" id="MF_00456">
    <property type="entry name" value="ProB"/>
    <property type="match status" value="1"/>
</dbReference>
<dbReference type="GO" id="GO:0005829">
    <property type="term" value="C:cytosol"/>
    <property type="evidence" value="ECO:0007669"/>
    <property type="project" value="TreeGrafter"/>
</dbReference>
<dbReference type="InterPro" id="IPR041739">
    <property type="entry name" value="G5K_ProB"/>
</dbReference>
<dbReference type="EMBL" id="FOKQ01000019">
    <property type="protein sequence ID" value="SFC72892.1"/>
    <property type="molecule type" value="Genomic_DNA"/>
</dbReference>
<feature type="domain" description="Aspartate/glutamate/uridylate kinase" evidence="10">
    <location>
        <begin position="8"/>
        <end position="239"/>
    </location>
</feature>
<keyword evidence="4 8" id="KW-0808">Transferase</keyword>
<sequence length="285" mass="30881">MSYLKDKKRVVVKVGTSTLTHRTGRLNIRRVEGLVKNLADLQNAGHEIILVSSGAIGLGMSKIGLVDRPKDTPTKQACAAVGQCELMYLYDKLFAEYSINVAQLLLTKFVLIEDRRQNVQNALERVIQLGAIPIVNENDTVAIDELELEVGENDSLAATVAKIANADLLIIMSDIDGLYDADPRLDPDAKLIPVVEELTDDIRKLAGGAGTKMGTGGMITKINAAEIAVNNGIDMIILNGKNPDNLYYLFETGSLGTRFKAKGSPAEKKDPEVDESSDSDIVEDI</sequence>
<evidence type="ECO:0000259" key="10">
    <source>
        <dbReference type="Pfam" id="PF00696"/>
    </source>
</evidence>
<dbReference type="PANTHER" id="PTHR43654:SF1">
    <property type="entry name" value="ISOPENTENYL PHOSPHATE KINASE"/>
    <property type="match status" value="1"/>
</dbReference>
<comment type="catalytic activity">
    <reaction evidence="8">
        <text>L-glutamate + ATP = L-glutamyl 5-phosphate + ADP</text>
        <dbReference type="Rhea" id="RHEA:14877"/>
        <dbReference type="ChEBI" id="CHEBI:29985"/>
        <dbReference type="ChEBI" id="CHEBI:30616"/>
        <dbReference type="ChEBI" id="CHEBI:58274"/>
        <dbReference type="ChEBI" id="CHEBI:456216"/>
        <dbReference type="EC" id="2.7.2.11"/>
    </reaction>
</comment>
<dbReference type="InterPro" id="IPR005715">
    <property type="entry name" value="Glu_5kinase/COase_Synthase"/>
</dbReference>
<evidence type="ECO:0000256" key="1">
    <source>
        <dbReference type="ARBA" id="ARBA00022490"/>
    </source>
</evidence>
<keyword evidence="6 8" id="KW-0418">Kinase</keyword>
<comment type="pathway">
    <text evidence="8">Amino-acid biosynthesis; L-proline biosynthesis; L-glutamate 5-semialdehyde from L-glutamate: step 1/2.</text>
</comment>
<evidence type="ECO:0000256" key="3">
    <source>
        <dbReference type="ARBA" id="ARBA00022650"/>
    </source>
</evidence>
<comment type="function">
    <text evidence="8">Catalyzes the transfer of a phosphate group to glutamate to form L-glutamate 5-phosphate.</text>
</comment>
<dbReference type="Gene3D" id="3.40.1160.10">
    <property type="entry name" value="Acetylglutamate kinase-like"/>
    <property type="match status" value="1"/>
</dbReference>
<evidence type="ECO:0000256" key="5">
    <source>
        <dbReference type="ARBA" id="ARBA00022741"/>
    </source>
</evidence>
<feature type="binding site" evidence="8">
    <location>
        <begin position="215"/>
        <end position="221"/>
    </location>
    <ligand>
        <name>ATP</name>
        <dbReference type="ChEBI" id="CHEBI:30616"/>
    </ligand>
</feature>
<evidence type="ECO:0000256" key="2">
    <source>
        <dbReference type="ARBA" id="ARBA00022605"/>
    </source>
</evidence>
<evidence type="ECO:0000256" key="8">
    <source>
        <dbReference type="HAMAP-Rule" id="MF_00456"/>
    </source>
</evidence>
<dbReference type="PANTHER" id="PTHR43654">
    <property type="entry name" value="GLUTAMATE 5-KINASE"/>
    <property type="match status" value="1"/>
</dbReference>
<protein>
    <recommendedName>
        <fullName evidence="8">Glutamate 5-kinase</fullName>
        <ecNumber evidence="8">2.7.2.11</ecNumber>
    </recommendedName>
    <alternativeName>
        <fullName evidence="8">Gamma-glutamyl kinase</fullName>
        <shortName evidence="8">GK</shortName>
    </alternativeName>
</protein>
<keyword evidence="3 8" id="KW-0641">Proline biosynthesis</keyword>
<dbReference type="InterPro" id="IPR001057">
    <property type="entry name" value="Glu/AcGlu_kinase"/>
</dbReference>
<feature type="binding site" evidence="8">
    <location>
        <position position="153"/>
    </location>
    <ligand>
        <name>substrate</name>
    </ligand>
</feature>
<accession>A0A1I1LJZ4</accession>
<feature type="binding site" evidence="8">
    <location>
        <begin position="173"/>
        <end position="174"/>
    </location>
    <ligand>
        <name>ATP</name>
        <dbReference type="ChEBI" id="CHEBI:30616"/>
    </ligand>
</feature>
<dbReference type="InterPro" id="IPR001048">
    <property type="entry name" value="Asp/Glu/Uridylate_kinase"/>
</dbReference>
<keyword evidence="1 8" id="KW-0963">Cytoplasm</keyword>
<evidence type="ECO:0000256" key="7">
    <source>
        <dbReference type="ARBA" id="ARBA00022840"/>
    </source>
</evidence>
<reference evidence="11 12" key="1">
    <citation type="submission" date="2016-10" db="EMBL/GenBank/DDBJ databases">
        <authorList>
            <person name="de Groot N.N."/>
        </authorList>
    </citation>
    <scope>NUCLEOTIDE SEQUENCE [LARGE SCALE GENOMIC DNA]</scope>
    <source>
        <strain evidence="11 12">AR67</strain>
    </source>
</reference>
<keyword evidence="2 8" id="KW-0028">Amino-acid biosynthesis</keyword>
<dbReference type="InterPro" id="IPR011529">
    <property type="entry name" value="Glu_5kinase"/>
</dbReference>
<dbReference type="AlphaFoldDB" id="A0A1I1LJZ4"/>
<gene>
    <name evidence="8" type="primary">proB</name>
    <name evidence="11" type="ORF">SAMN02910406_02260</name>
</gene>
<dbReference type="PRINTS" id="PR00474">
    <property type="entry name" value="GLU5KINASE"/>
</dbReference>
<comment type="subcellular location">
    <subcellularLocation>
        <location evidence="8">Cytoplasm</location>
    </subcellularLocation>
</comment>
<evidence type="ECO:0000313" key="11">
    <source>
        <dbReference type="EMBL" id="SFC72892.1"/>
    </source>
</evidence>
<feature type="compositionally biased region" description="Acidic residues" evidence="9">
    <location>
        <begin position="272"/>
        <end position="285"/>
    </location>
</feature>
<dbReference type="FunFam" id="3.40.1160.10:FF:000018">
    <property type="entry name" value="Glutamate 5-kinase"/>
    <property type="match status" value="1"/>
</dbReference>
<dbReference type="NCBIfam" id="TIGR01027">
    <property type="entry name" value="proB"/>
    <property type="match status" value="1"/>
</dbReference>
<dbReference type="GO" id="GO:0005524">
    <property type="term" value="F:ATP binding"/>
    <property type="evidence" value="ECO:0007669"/>
    <property type="project" value="UniProtKB-KW"/>
</dbReference>
<dbReference type="PROSITE" id="PS00902">
    <property type="entry name" value="GLUTAMATE_5_KINASE"/>
    <property type="match status" value="1"/>
</dbReference>
<feature type="binding site" evidence="8">
    <location>
        <position position="139"/>
    </location>
    <ligand>
        <name>substrate</name>
    </ligand>
</feature>
<comment type="similarity">
    <text evidence="8">Belongs to the glutamate 5-kinase family.</text>
</comment>
<dbReference type="GO" id="GO:0055129">
    <property type="term" value="P:L-proline biosynthetic process"/>
    <property type="evidence" value="ECO:0007669"/>
    <property type="project" value="UniProtKB-UniRule"/>
</dbReference>
<evidence type="ECO:0000313" key="12">
    <source>
        <dbReference type="Proteomes" id="UP000182192"/>
    </source>
</evidence>
<dbReference type="UniPathway" id="UPA00098">
    <property type="reaction ID" value="UER00359"/>
</dbReference>
<dbReference type="Pfam" id="PF00696">
    <property type="entry name" value="AA_kinase"/>
    <property type="match status" value="1"/>
</dbReference>
<dbReference type="EC" id="2.7.2.11" evidence="8"/>
<keyword evidence="7 8" id="KW-0067">ATP-binding</keyword>
<evidence type="ECO:0000256" key="9">
    <source>
        <dbReference type="SAM" id="MobiDB-lite"/>
    </source>
</evidence>
<dbReference type="GO" id="GO:0004349">
    <property type="term" value="F:glutamate 5-kinase activity"/>
    <property type="evidence" value="ECO:0007669"/>
    <property type="project" value="UniProtKB-UniRule"/>
</dbReference>
<dbReference type="SUPFAM" id="SSF53633">
    <property type="entry name" value="Carbamate kinase-like"/>
    <property type="match status" value="1"/>
</dbReference>
<dbReference type="InterPro" id="IPR036393">
    <property type="entry name" value="AceGlu_kinase-like_sf"/>
</dbReference>
<feature type="region of interest" description="Disordered" evidence="9">
    <location>
        <begin position="259"/>
        <end position="285"/>
    </location>
</feature>
<proteinExistence type="inferred from homology"/>
<feature type="binding site" evidence="8">
    <location>
        <position position="13"/>
    </location>
    <ligand>
        <name>ATP</name>
        <dbReference type="ChEBI" id="CHEBI:30616"/>
    </ligand>
</feature>
<feature type="binding site" evidence="8">
    <location>
        <position position="53"/>
    </location>
    <ligand>
        <name>substrate</name>
    </ligand>
</feature>
<dbReference type="RefSeq" id="WP_074961882.1">
    <property type="nucleotide sequence ID" value="NZ_FOKQ01000019.1"/>
</dbReference>
<dbReference type="eggNOG" id="COG0263">
    <property type="taxonomic scope" value="Bacteria"/>
</dbReference>